<feature type="region of interest" description="Disordered" evidence="3">
    <location>
        <begin position="188"/>
        <end position="222"/>
    </location>
</feature>
<dbReference type="GO" id="GO:0000724">
    <property type="term" value="P:double-strand break repair via homologous recombination"/>
    <property type="evidence" value="ECO:0007669"/>
    <property type="project" value="TreeGrafter"/>
</dbReference>
<comment type="similarity">
    <text evidence="1">Belongs to the RMI1 family.</text>
</comment>
<dbReference type="GO" id="GO:0000166">
    <property type="term" value="F:nucleotide binding"/>
    <property type="evidence" value="ECO:0007669"/>
    <property type="project" value="InterPro"/>
</dbReference>
<feature type="region of interest" description="Disordered" evidence="3">
    <location>
        <begin position="274"/>
        <end position="451"/>
    </location>
</feature>
<evidence type="ECO:0000256" key="2">
    <source>
        <dbReference type="ARBA" id="ARBA00018987"/>
    </source>
</evidence>
<evidence type="ECO:0000259" key="5">
    <source>
        <dbReference type="Pfam" id="PF16099"/>
    </source>
</evidence>
<dbReference type="GO" id="GO:0000712">
    <property type="term" value="P:resolution of meiotic recombination intermediates"/>
    <property type="evidence" value="ECO:0007669"/>
    <property type="project" value="TreeGrafter"/>
</dbReference>
<evidence type="ECO:0000313" key="6">
    <source>
        <dbReference type="EMBL" id="JAT68383.1"/>
    </source>
</evidence>
<dbReference type="EMBL" id="GDKF01010239">
    <property type="protein sequence ID" value="JAT68383.1"/>
    <property type="molecule type" value="Transcribed_RNA"/>
</dbReference>
<dbReference type="PANTHER" id="PTHR14790">
    <property type="entry name" value="RECQ-MEDIATED GENOME INSTABILITY PROTEIN 1 RMI1"/>
    <property type="match status" value="1"/>
</dbReference>
<dbReference type="InterPro" id="IPR032199">
    <property type="entry name" value="RMI1_C"/>
</dbReference>
<evidence type="ECO:0000259" key="4">
    <source>
        <dbReference type="Pfam" id="PF08585"/>
    </source>
</evidence>
<organism evidence="6">
    <name type="scientific">Auxenochlorella protothecoides</name>
    <name type="common">Green microalga</name>
    <name type="synonym">Chlorella protothecoides</name>
    <dbReference type="NCBI Taxonomy" id="3075"/>
    <lineage>
        <taxon>Eukaryota</taxon>
        <taxon>Viridiplantae</taxon>
        <taxon>Chlorophyta</taxon>
        <taxon>core chlorophytes</taxon>
        <taxon>Trebouxiophyceae</taxon>
        <taxon>Chlorellales</taxon>
        <taxon>Chlorellaceae</taxon>
        <taxon>Auxenochlorella</taxon>
    </lineage>
</organism>
<feature type="compositionally biased region" description="Polar residues" evidence="3">
    <location>
        <begin position="372"/>
        <end position="386"/>
    </location>
</feature>
<proteinExistence type="inferred from homology"/>
<dbReference type="Pfam" id="PF08585">
    <property type="entry name" value="RMI1_N_C"/>
    <property type="match status" value="1"/>
</dbReference>
<dbReference type="InterPro" id="IPR013894">
    <property type="entry name" value="RMI1_OB"/>
</dbReference>
<gene>
    <name evidence="6" type="ORF">g.58837</name>
</gene>
<dbReference type="InterPro" id="IPR042470">
    <property type="entry name" value="RMI1_N_C_sf"/>
</dbReference>
<protein>
    <recommendedName>
        <fullName evidence="2">RecQ-mediated genome instability protein 1</fullName>
    </recommendedName>
</protein>
<feature type="compositionally biased region" description="Low complexity" evidence="3">
    <location>
        <begin position="435"/>
        <end position="451"/>
    </location>
</feature>
<feature type="compositionally biased region" description="Low complexity" evidence="3">
    <location>
        <begin position="391"/>
        <end position="410"/>
    </location>
</feature>
<dbReference type="Pfam" id="PF16099">
    <property type="entry name" value="RMI1_C"/>
    <property type="match status" value="1"/>
</dbReference>
<dbReference type="Gene3D" id="2.40.50.770">
    <property type="entry name" value="RecQ-mediated genome instability protein Rmi1, C-terminal domain"/>
    <property type="match status" value="1"/>
</dbReference>
<evidence type="ECO:0000256" key="1">
    <source>
        <dbReference type="ARBA" id="ARBA00006395"/>
    </source>
</evidence>
<feature type="region of interest" description="Disordered" evidence="3">
    <location>
        <begin position="237"/>
        <end position="259"/>
    </location>
</feature>
<feature type="domain" description="RecQ mediated genome instability protein 1 OB-fold" evidence="4">
    <location>
        <begin position="49"/>
        <end position="157"/>
    </location>
</feature>
<evidence type="ECO:0000256" key="3">
    <source>
        <dbReference type="SAM" id="MobiDB-lite"/>
    </source>
</evidence>
<dbReference type="AlphaFoldDB" id="A0A1D1ZNS7"/>
<name>A0A1D1ZNS7_AUXPR</name>
<reference evidence="6" key="1">
    <citation type="submission" date="2015-08" db="EMBL/GenBank/DDBJ databases">
        <authorList>
            <person name="Babu N.S."/>
            <person name="Beckwith C.J."/>
            <person name="Beseler K.G."/>
            <person name="Brison A."/>
            <person name="Carone J.V."/>
            <person name="Caskin T.P."/>
            <person name="Diamond M."/>
            <person name="Durham M.E."/>
            <person name="Foxe J.M."/>
            <person name="Go M."/>
            <person name="Henderson B.A."/>
            <person name="Jones I.B."/>
            <person name="McGettigan J.A."/>
            <person name="Micheletti S.J."/>
            <person name="Nasrallah M.E."/>
            <person name="Ortiz D."/>
            <person name="Piller C.R."/>
            <person name="Privatt S.R."/>
            <person name="Schneider S.L."/>
            <person name="Sharp S."/>
            <person name="Smith T.C."/>
            <person name="Stanton J.D."/>
            <person name="Ullery H.E."/>
            <person name="Wilson R.J."/>
            <person name="Serrano M.G."/>
            <person name="Buck G."/>
            <person name="Lee V."/>
            <person name="Wang Y."/>
            <person name="Carvalho R."/>
            <person name="Voegtly L."/>
            <person name="Shi R."/>
            <person name="Duckworth R."/>
            <person name="Johnson A."/>
            <person name="Loviza R."/>
            <person name="Walstead R."/>
            <person name="Shah Z."/>
            <person name="Kiflezghi M."/>
            <person name="Wade K."/>
            <person name="Ball S.L."/>
            <person name="Bradley K.W."/>
            <person name="Asai D.J."/>
            <person name="Bowman C.A."/>
            <person name="Russell D.A."/>
            <person name="Pope W.H."/>
            <person name="Jacobs-Sera D."/>
            <person name="Hendrix R.W."/>
            <person name="Hatfull G.F."/>
        </authorList>
    </citation>
    <scope>NUCLEOTIDE SEQUENCE</scope>
</reference>
<feature type="compositionally biased region" description="Low complexity" evidence="3">
    <location>
        <begin position="305"/>
        <end position="314"/>
    </location>
</feature>
<dbReference type="PANTHER" id="PTHR14790:SF15">
    <property type="entry name" value="RECQ-MEDIATED GENOME INSTABILITY PROTEIN 1"/>
    <property type="match status" value="1"/>
</dbReference>
<accession>A0A1D1ZNS7</accession>
<sequence length="717" mass="73297">MAEPVAEGCAPRPDWLAATVPNAANADFCIILRHILGSDLRCSCQQVLPACVEDMHGVALPGCYLLQVDEALDISAPARLRYQPNAASGTRKFLLTDGTQHAVGLEQTALKELGRDFPAGIKLVVTCPPVCRGMLLLRPDNTRVAGGSVPALEHARRAAVEVWNRPIVGRPRGLPSLAALQAEASAAAWQQHAAGDTAGPTASRQDPVRPESGTAAAPPRRYHTEASLACAPGRGIHASLEGQASGGTAPASSRWAGGQEGRQPLRALNTNRNSVARAAASAESVPAPGCEPRAAGEGGPPPSSSPHTLGGPLTGLPPTPAATLASSHAGPTPSTQGRGTLDDPILVDELEDPEPRASAPRGHTPPPDEVRSPSTAQPTGHSSSAASHLEPATGPSAAGGASQSARPGSGTAEPAGTPPRVSVGSRASPTERNSPPCAAPARAGGWAPPSLAPLEDELLDAATPTLSQILARRLPGTAPGCPDPHGTSGALMADAAGVRAGSGEDDVPTPRLDHARGGGGWGEQGRAPPEFDILGCEQDSWDTALPRPGGGAGPSAPGDAPFRYLSWLASRAASGAPRDFPLRTSVWGMVQRTVGKLAFADPVSGEEQFVMDVVVEDGTMAVTARLGHQFMADFFGTSPSAYESLLSDPACRAEAAGLAKDLTVLLAQYCGLMTVTLSSKDGPLIVEDLPGQLSAAEAGQLLERSAGKGAQSRHRPQ</sequence>
<feature type="compositionally biased region" description="Low complexity" evidence="3">
    <location>
        <begin position="274"/>
        <end position="295"/>
    </location>
</feature>
<dbReference type="GO" id="GO:0016604">
    <property type="term" value="C:nuclear body"/>
    <property type="evidence" value="ECO:0007669"/>
    <property type="project" value="TreeGrafter"/>
</dbReference>
<feature type="domain" description="RecQ-mediated genome instability protein 1 C-terminal OB-fold" evidence="5">
    <location>
        <begin position="560"/>
        <end position="704"/>
    </location>
</feature>
<feature type="compositionally biased region" description="Low complexity" evidence="3">
    <location>
        <begin position="188"/>
        <end position="198"/>
    </location>
</feature>
<dbReference type="SMART" id="SM01161">
    <property type="entry name" value="DUF1767"/>
    <property type="match status" value="1"/>
</dbReference>
<dbReference type="GO" id="GO:0031422">
    <property type="term" value="C:RecQ family helicase-topoisomerase III complex"/>
    <property type="evidence" value="ECO:0007669"/>
    <property type="project" value="TreeGrafter"/>
</dbReference>